<dbReference type="GO" id="GO:0019432">
    <property type="term" value="P:triglyceride biosynthetic process"/>
    <property type="evidence" value="ECO:0007669"/>
    <property type="project" value="UniProtKB-UniRule"/>
</dbReference>
<evidence type="ECO:0000256" key="8">
    <source>
        <dbReference type="ARBA" id="ARBA00022692"/>
    </source>
</evidence>
<comment type="similarity">
    <text evidence="4 16">Belongs to the diacylglycerol acyltransferase family.</text>
</comment>
<dbReference type="AlphaFoldDB" id="A0A167QXD0"/>
<keyword evidence="11 16" id="KW-1133">Transmembrane helix</keyword>
<dbReference type="GeneID" id="28989643"/>
<sequence>MTTAEVKRPVSVKETQTGTLPRMAPLNVPFLRRIQTMALLTYSLETTILLSLFSFVCAIPLFWPLVIGYIIFSIMDESSENGSRRWEWLRNLTVWKHFVDYFPVRLIKEADLDPTKNYIFGYHPHGIIAFGAAAGFMTEGAGISKLFPGITATLLTLSSNFKIPFHRDFLLWMGACSVSRKSCTNILQSKPGNAIVIAVGGASESLNARPGVINLTLKRRLGFVRIAVETGARLVPVLSFGENEIYNQLNNESGSSIRHFQKKLQQTFGFTTPFFHGRGVFNYDIGLLPHRRPINVIIGEPIVPPVGISEKDKEEAVRRLHGQYMQALRDLYDKYKDTYATNRIKDMEFIE</sequence>
<evidence type="ECO:0000256" key="11">
    <source>
        <dbReference type="ARBA" id="ARBA00022989"/>
    </source>
</evidence>
<dbReference type="GO" id="GO:0006071">
    <property type="term" value="P:glycerol metabolic process"/>
    <property type="evidence" value="ECO:0007669"/>
    <property type="project" value="UniProtKB-UniRule"/>
</dbReference>
<dbReference type="PANTHER" id="PTHR12317">
    <property type="entry name" value="DIACYLGLYCEROL O-ACYLTRANSFERASE"/>
    <property type="match status" value="1"/>
</dbReference>
<evidence type="ECO:0000256" key="15">
    <source>
        <dbReference type="ARBA" id="ARBA00048109"/>
    </source>
</evidence>
<name>A0A167QXD0_PHYB8</name>
<dbReference type="RefSeq" id="XP_018298461.1">
    <property type="nucleotide sequence ID" value="XM_018428737.1"/>
</dbReference>
<evidence type="ECO:0000256" key="3">
    <source>
        <dbReference type="ARBA" id="ARBA00005189"/>
    </source>
</evidence>
<comment type="pathway">
    <text evidence="2 16">Glycerolipid metabolism; triacylglycerol biosynthesis.</text>
</comment>
<comment type="function">
    <text evidence="16">Catalyzes the terminal and only committed step in triacylglycerol synthesis by using diacylglycerol and fatty acyl CoA as substrates.</text>
</comment>
<evidence type="ECO:0000256" key="13">
    <source>
        <dbReference type="ARBA" id="ARBA00023136"/>
    </source>
</evidence>
<gene>
    <name evidence="17" type="ORF">PHYBLDRAFT_120377</name>
</gene>
<dbReference type="VEuPathDB" id="FungiDB:PHYBLDRAFT_120377"/>
<organism evidence="17 18">
    <name type="scientific">Phycomyces blakesleeanus (strain ATCC 8743b / DSM 1359 / FGSC 10004 / NBRC 33097 / NRRL 1555)</name>
    <dbReference type="NCBI Taxonomy" id="763407"/>
    <lineage>
        <taxon>Eukaryota</taxon>
        <taxon>Fungi</taxon>
        <taxon>Fungi incertae sedis</taxon>
        <taxon>Mucoromycota</taxon>
        <taxon>Mucoromycotina</taxon>
        <taxon>Mucoromycetes</taxon>
        <taxon>Mucorales</taxon>
        <taxon>Phycomycetaceae</taxon>
        <taxon>Phycomyces</taxon>
    </lineage>
</organism>
<evidence type="ECO:0000256" key="6">
    <source>
        <dbReference type="ARBA" id="ARBA00022516"/>
    </source>
</evidence>
<dbReference type="Pfam" id="PF03982">
    <property type="entry name" value="DAGAT"/>
    <property type="match status" value="1"/>
</dbReference>
<accession>A0A167QXD0</accession>
<dbReference type="Proteomes" id="UP000077315">
    <property type="component" value="Unassembled WGS sequence"/>
</dbReference>
<evidence type="ECO:0000256" key="14">
    <source>
        <dbReference type="ARBA" id="ARBA00023315"/>
    </source>
</evidence>
<keyword evidence="10 16" id="KW-0256">Endoplasmic reticulum</keyword>
<keyword evidence="13 16" id="KW-0472">Membrane</keyword>
<protein>
    <recommendedName>
        <fullName evidence="5 16">Diacylglycerol O-acyltransferase</fullName>
        <ecNumber evidence="5 16">2.3.1.20</ecNumber>
    </recommendedName>
</protein>
<keyword evidence="9" id="KW-0319">Glycerol metabolism</keyword>
<dbReference type="InParanoid" id="A0A167QXD0"/>
<evidence type="ECO:0000256" key="10">
    <source>
        <dbReference type="ARBA" id="ARBA00022824"/>
    </source>
</evidence>
<keyword evidence="18" id="KW-1185">Reference proteome</keyword>
<dbReference type="EMBL" id="KV440971">
    <property type="protein sequence ID" value="OAD80421.1"/>
    <property type="molecule type" value="Genomic_DNA"/>
</dbReference>
<keyword evidence="6 16" id="KW-0444">Lipid biosynthesis</keyword>
<comment type="caution">
    <text evidence="16">Lacks conserved residue(s) required for the propagation of feature annotation.</text>
</comment>
<evidence type="ECO:0000313" key="18">
    <source>
        <dbReference type="Proteomes" id="UP000077315"/>
    </source>
</evidence>
<evidence type="ECO:0000256" key="1">
    <source>
        <dbReference type="ARBA" id="ARBA00004477"/>
    </source>
</evidence>
<evidence type="ECO:0000256" key="2">
    <source>
        <dbReference type="ARBA" id="ARBA00004771"/>
    </source>
</evidence>
<evidence type="ECO:0000256" key="9">
    <source>
        <dbReference type="ARBA" id="ARBA00022798"/>
    </source>
</evidence>
<dbReference type="OrthoDB" id="264532at2759"/>
<keyword evidence="8 16" id="KW-0812">Transmembrane</keyword>
<evidence type="ECO:0000256" key="4">
    <source>
        <dbReference type="ARBA" id="ARBA00005420"/>
    </source>
</evidence>
<dbReference type="SUPFAM" id="SSF69593">
    <property type="entry name" value="Glycerol-3-phosphate (1)-acyltransferase"/>
    <property type="match status" value="1"/>
</dbReference>
<dbReference type="STRING" id="763407.A0A167QXD0"/>
<evidence type="ECO:0000256" key="7">
    <source>
        <dbReference type="ARBA" id="ARBA00022679"/>
    </source>
</evidence>
<keyword evidence="14 16" id="KW-0012">Acyltransferase</keyword>
<evidence type="ECO:0000256" key="5">
    <source>
        <dbReference type="ARBA" id="ARBA00013244"/>
    </source>
</evidence>
<dbReference type="PANTHER" id="PTHR12317:SF0">
    <property type="entry name" value="ACYLTRANSFERASE"/>
    <property type="match status" value="1"/>
</dbReference>
<dbReference type="InterPro" id="IPR007130">
    <property type="entry name" value="DAGAT"/>
</dbReference>
<dbReference type="CDD" id="cd07987">
    <property type="entry name" value="LPLAT_MGAT-like"/>
    <property type="match status" value="1"/>
</dbReference>
<dbReference type="FunCoup" id="A0A167QXD0">
    <property type="interactions" value="106"/>
</dbReference>
<comment type="pathway">
    <text evidence="3">Lipid metabolism.</text>
</comment>
<evidence type="ECO:0000313" key="17">
    <source>
        <dbReference type="EMBL" id="OAD80421.1"/>
    </source>
</evidence>
<feature type="transmembrane region" description="Helical" evidence="16">
    <location>
        <begin position="48"/>
        <end position="75"/>
    </location>
</feature>
<comment type="catalytic activity">
    <reaction evidence="15 16">
        <text>an acyl-CoA + a 1,2-diacyl-sn-glycerol = a triacyl-sn-glycerol + CoA</text>
        <dbReference type="Rhea" id="RHEA:10868"/>
        <dbReference type="ChEBI" id="CHEBI:17815"/>
        <dbReference type="ChEBI" id="CHEBI:57287"/>
        <dbReference type="ChEBI" id="CHEBI:58342"/>
        <dbReference type="ChEBI" id="CHEBI:64615"/>
        <dbReference type="EC" id="2.3.1.20"/>
    </reaction>
</comment>
<dbReference type="UniPathway" id="UPA00282"/>
<dbReference type="EC" id="2.3.1.20" evidence="5 16"/>
<comment type="subcellular location">
    <subcellularLocation>
        <location evidence="1 16">Endoplasmic reticulum membrane</location>
        <topology evidence="1 16">Multi-pass membrane protein</topology>
    </subcellularLocation>
</comment>
<keyword evidence="7" id="KW-0808">Transferase</keyword>
<evidence type="ECO:0000256" key="12">
    <source>
        <dbReference type="ARBA" id="ARBA00023098"/>
    </source>
</evidence>
<keyword evidence="12 16" id="KW-0443">Lipid metabolism</keyword>
<dbReference type="GO" id="GO:0005789">
    <property type="term" value="C:endoplasmic reticulum membrane"/>
    <property type="evidence" value="ECO:0007669"/>
    <property type="project" value="UniProtKB-SubCell"/>
</dbReference>
<reference evidence="18" key="1">
    <citation type="submission" date="2015-06" db="EMBL/GenBank/DDBJ databases">
        <title>Expansion of signal transduction pathways in fungi by whole-genome duplication.</title>
        <authorList>
            <consortium name="DOE Joint Genome Institute"/>
            <person name="Corrochano L.M."/>
            <person name="Kuo A."/>
            <person name="Marcet-Houben M."/>
            <person name="Polaino S."/>
            <person name="Salamov A."/>
            <person name="Villalobos J.M."/>
            <person name="Alvarez M.I."/>
            <person name="Avalos J."/>
            <person name="Benito E.P."/>
            <person name="Benoit I."/>
            <person name="Burger G."/>
            <person name="Camino L.P."/>
            <person name="Canovas D."/>
            <person name="Cerda-Olmedo E."/>
            <person name="Cheng J.-F."/>
            <person name="Dominguez A."/>
            <person name="Elias M."/>
            <person name="Eslava A.P."/>
            <person name="Glaser F."/>
            <person name="Grimwood J."/>
            <person name="Gutierrez G."/>
            <person name="Heitman J."/>
            <person name="Henrissat B."/>
            <person name="Iturriaga E.A."/>
            <person name="Lang B.F."/>
            <person name="Lavin J.L."/>
            <person name="Lee S."/>
            <person name="Li W."/>
            <person name="Lindquist E."/>
            <person name="Lopez-Garcia S."/>
            <person name="Luque E.M."/>
            <person name="Marcos A.T."/>
            <person name="Martin J."/>
            <person name="McCluskey K."/>
            <person name="Medina H.R."/>
            <person name="Miralles-Duran A."/>
            <person name="Miyazaki A."/>
            <person name="Munoz-Torres E."/>
            <person name="Oguiza J.A."/>
            <person name="Ohm R."/>
            <person name="Olmedo M."/>
            <person name="Orejas M."/>
            <person name="Ortiz-Castellanos L."/>
            <person name="Pisabarro A.G."/>
            <person name="Rodriguez-Romero J."/>
            <person name="Ruiz-Herrera J."/>
            <person name="Ruiz-Vazquez R."/>
            <person name="Sanz C."/>
            <person name="Schackwitz W."/>
            <person name="Schmutz J."/>
            <person name="Shahriari M."/>
            <person name="Shelest E."/>
            <person name="Silva-Franco F."/>
            <person name="Soanes D."/>
            <person name="Syed K."/>
            <person name="Tagua V.G."/>
            <person name="Talbot N.J."/>
            <person name="Thon M."/>
            <person name="De vries R.P."/>
            <person name="Wiebenga A."/>
            <person name="Yadav J.S."/>
            <person name="Braun E.L."/>
            <person name="Baker S."/>
            <person name="Garre V."/>
            <person name="Horwitz B."/>
            <person name="Torres-Martinez S."/>
            <person name="Idnurm A."/>
            <person name="Herrera-Estrella A."/>
            <person name="Gabaldon T."/>
            <person name="Grigoriev I.V."/>
        </authorList>
    </citation>
    <scope>NUCLEOTIDE SEQUENCE [LARGE SCALE GENOMIC DNA]</scope>
    <source>
        <strain evidence="18">NRRL 1555(-)</strain>
    </source>
</reference>
<dbReference type="GO" id="GO:0004144">
    <property type="term" value="F:diacylglycerol O-acyltransferase activity"/>
    <property type="evidence" value="ECO:0007669"/>
    <property type="project" value="UniProtKB-UniRule"/>
</dbReference>
<evidence type="ECO:0000256" key="16">
    <source>
        <dbReference type="RuleBase" id="RU367023"/>
    </source>
</evidence>
<proteinExistence type="inferred from homology"/>